<accession>A0A844HA46</accession>
<name>A0A844HA46_9RHOB</name>
<organism evidence="1 2">
    <name type="scientific">Paracoccus limosus</name>
    <dbReference type="NCBI Taxonomy" id="913252"/>
    <lineage>
        <taxon>Bacteria</taxon>
        <taxon>Pseudomonadati</taxon>
        <taxon>Pseudomonadota</taxon>
        <taxon>Alphaproteobacteria</taxon>
        <taxon>Rhodobacterales</taxon>
        <taxon>Paracoccaceae</taxon>
        <taxon>Paracoccus</taxon>
    </lineage>
</organism>
<comment type="caution">
    <text evidence="1">The sequence shown here is derived from an EMBL/GenBank/DDBJ whole genome shotgun (WGS) entry which is preliminary data.</text>
</comment>
<sequence length="62" mass="7091">MSSKDRARGLFREPAPLTVADRTTTEARRIIDEQTEKRQELTARLRAERLARDAGPAKARKK</sequence>
<dbReference type="EMBL" id="WMIF01000016">
    <property type="protein sequence ID" value="MTH35398.1"/>
    <property type="molecule type" value="Genomic_DNA"/>
</dbReference>
<protein>
    <submittedName>
        <fullName evidence="1">Uncharacterized protein</fullName>
    </submittedName>
</protein>
<keyword evidence="2" id="KW-1185">Reference proteome</keyword>
<dbReference type="Proteomes" id="UP000442533">
    <property type="component" value="Unassembled WGS sequence"/>
</dbReference>
<gene>
    <name evidence="1" type="ORF">GL279_12380</name>
</gene>
<dbReference type="AlphaFoldDB" id="A0A844HA46"/>
<reference evidence="1 2" key="1">
    <citation type="submission" date="2019-11" db="EMBL/GenBank/DDBJ databases">
        <authorList>
            <person name="Dong K."/>
        </authorList>
    </citation>
    <scope>NUCLEOTIDE SEQUENCE [LARGE SCALE GENOMIC DNA]</scope>
    <source>
        <strain evidence="1 2">JCM 17370</strain>
    </source>
</reference>
<evidence type="ECO:0000313" key="1">
    <source>
        <dbReference type="EMBL" id="MTH35398.1"/>
    </source>
</evidence>
<proteinExistence type="predicted"/>
<dbReference type="RefSeq" id="WP_155064941.1">
    <property type="nucleotide sequence ID" value="NZ_WMIF01000016.1"/>
</dbReference>
<dbReference type="OrthoDB" id="7778804at2"/>
<evidence type="ECO:0000313" key="2">
    <source>
        <dbReference type="Proteomes" id="UP000442533"/>
    </source>
</evidence>